<dbReference type="InterPro" id="IPR036291">
    <property type="entry name" value="NAD(P)-bd_dom_sf"/>
</dbReference>
<evidence type="ECO:0000313" key="7">
    <source>
        <dbReference type="EMBL" id="KAL1610861.1"/>
    </source>
</evidence>
<reference evidence="7 8" key="1">
    <citation type="submission" date="2024-02" db="EMBL/GenBank/DDBJ databases">
        <title>De novo assembly and annotation of 12 fungi associated with fruit tree decline syndrome in Ontario, Canada.</title>
        <authorList>
            <person name="Sulman M."/>
            <person name="Ellouze W."/>
            <person name="Ilyukhin E."/>
        </authorList>
    </citation>
    <scope>NUCLEOTIDE SEQUENCE [LARGE SCALE GENOMIC DNA]</scope>
    <source>
        <strain evidence="7 8">M42-189</strain>
    </source>
</reference>
<dbReference type="InterPro" id="IPR020845">
    <property type="entry name" value="AMP-binding_CS"/>
</dbReference>
<dbReference type="SMART" id="SM00823">
    <property type="entry name" value="PKS_PP"/>
    <property type="match status" value="2"/>
</dbReference>
<dbReference type="EMBL" id="JAKJXO020000002">
    <property type="protein sequence ID" value="KAL1610861.1"/>
    <property type="molecule type" value="Genomic_DNA"/>
</dbReference>
<dbReference type="InterPro" id="IPR042099">
    <property type="entry name" value="ANL_N_sf"/>
</dbReference>
<evidence type="ECO:0000313" key="8">
    <source>
        <dbReference type="Proteomes" id="UP001521785"/>
    </source>
</evidence>
<evidence type="ECO:0000256" key="4">
    <source>
        <dbReference type="ARBA" id="ARBA00029454"/>
    </source>
</evidence>
<dbReference type="Pfam" id="PF07993">
    <property type="entry name" value="NAD_binding_4"/>
    <property type="match status" value="1"/>
</dbReference>
<dbReference type="SUPFAM" id="SSF51735">
    <property type="entry name" value="NAD(P)-binding Rossmann-fold domains"/>
    <property type="match status" value="2"/>
</dbReference>
<gene>
    <name evidence="7" type="ORF">SLS60_002532</name>
</gene>
<dbReference type="InterPro" id="IPR023213">
    <property type="entry name" value="CAT-like_dom_sf"/>
</dbReference>
<feature type="domain" description="Carrier" evidence="6">
    <location>
        <begin position="254"/>
        <end position="328"/>
    </location>
</feature>
<dbReference type="InterPro" id="IPR036736">
    <property type="entry name" value="ACP-like_sf"/>
</dbReference>
<proteinExistence type="inferred from homology"/>
<dbReference type="SUPFAM" id="SSF52777">
    <property type="entry name" value="CoA-dependent acyltransferases"/>
    <property type="match status" value="2"/>
</dbReference>
<dbReference type="InterPro" id="IPR009081">
    <property type="entry name" value="PP-bd_ACP"/>
</dbReference>
<dbReference type="Pfam" id="PF00501">
    <property type="entry name" value="AMP-binding"/>
    <property type="match status" value="1"/>
</dbReference>
<dbReference type="Pfam" id="PF08659">
    <property type="entry name" value="KR"/>
    <property type="match status" value="1"/>
</dbReference>
<dbReference type="CDD" id="cd19532">
    <property type="entry name" value="C_PKS-NRPS"/>
    <property type="match status" value="1"/>
</dbReference>
<dbReference type="InterPro" id="IPR020806">
    <property type="entry name" value="PKS_PP-bd"/>
</dbReference>
<feature type="region of interest" description="Disordered" evidence="5">
    <location>
        <begin position="337"/>
        <end position="359"/>
    </location>
</feature>
<dbReference type="PROSITE" id="PS50075">
    <property type="entry name" value="CARRIER"/>
    <property type="match status" value="2"/>
</dbReference>
<evidence type="ECO:0000256" key="3">
    <source>
        <dbReference type="ARBA" id="ARBA00022598"/>
    </source>
</evidence>
<dbReference type="Gene3D" id="3.40.50.720">
    <property type="entry name" value="NAD(P)-binding Rossmann-like Domain"/>
    <property type="match status" value="2"/>
</dbReference>
<feature type="region of interest" description="Disordered" evidence="5">
    <location>
        <begin position="373"/>
        <end position="395"/>
    </location>
</feature>
<dbReference type="CDD" id="cd05930">
    <property type="entry name" value="A_NRPS"/>
    <property type="match status" value="1"/>
</dbReference>
<comment type="caution">
    <text evidence="7">The sequence shown here is derived from an EMBL/GenBank/DDBJ whole genome shotgun (WGS) entry which is preliminary data.</text>
</comment>
<dbReference type="Gene3D" id="1.10.1200.10">
    <property type="entry name" value="ACP-like"/>
    <property type="match status" value="2"/>
</dbReference>
<feature type="domain" description="Carrier" evidence="6">
    <location>
        <begin position="1399"/>
        <end position="1479"/>
    </location>
</feature>
<dbReference type="InterPro" id="IPR013120">
    <property type="entry name" value="FAR_NAD-bd"/>
</dbReference>
<dbReference type="Pfam" id="PF00668">
    <property type="entry name" value="Condensation"/>
    <property type="match status" value="1"/>
</dbReference>
<keyword evidence="8" id="KW-1185">Reference proteome</keyword>
<dbReference type="SUPFAM" id="SSF56801">
    <property type="entry name" value="Acetyl-CoA synthetase-like"/>
    <property type="match status" value="1"/>
</dbReference>
<dbReference type="Pfam" id="PF00550">
    <property type="entry name" value="PP-binding"/>
    <property type="match status" value="2"/>
</dbReference>
<name>A0ABR3S2E7_9PLEO</name>
<sequence>MGMEKSGANVRIFAMDVANTKSVQGVVTTIRETMPPIGGVCNAAMVLSDQTFADTDADEFETVTRPKVDGSECLDQIFYSDRSLDFFILFSSLASVIGNSGQGNYNAANMYMASLARRRKSRGLSASIIDIGMVVGLGYLSRNPRFVAYFERMNFMPLSESDLHKLFVEAITVGKPGVEEDMELIVGLSGVLRMPHSNTSSERSKDPPKWFKDPRFSHLLEDDRKDVRPVLSSNATASVTQQLSKAKDRSSIQMIVETAIAAQLALQLQMSADNIHPQSPLTSLGIDSLIAVDLRMWLLTTLDADVPLFKMLNGITIGEIGTHITQQLCTALLGNSSSEADTASQPPPKQSPASDGPVSSLDLLRDSTLISSNTEESEQELNTDDHTSPEFPPTQDVKPVAILREAPLSAGQASLLFMQTYTNDKCISNVSIRFRLQGKLDSAKFEDAILAVIHNHEILRTAFLWRPETNDYVQVVLRHSPFRFHRRFGDTDLEHENARLLTIPFDLGKGHTMEATLISQSAAVHYVIFCYHHIVMDGISWQIFTHELNRAYSGESISAPLGHQIDFVRRESDKLVESRWAAALDYWSQEFADPPETLPLLPISKVPCRQHLDVYSTSTVSLRLCAATAAQIRRMSRNLNITPFQFFLSTLQVLLYRFTGVTDQCIGIIDANRSERTFANTVGYLINTLPLRFFLNDTSRFHDVVKQTQTKMHGAMANADVPFSKIIEKLKIPRTSSHAPLFQILVNYRLGALEQTRIGDCDLSDMEGQVPKTPFDLTALIVEKAKGECLLQFDVQNYLYSKEDSLQLLRSYAHILEVMSQTSDTPISDCEIFSPAMRKESLRFSQGAISLQSDRSTTIWSLIDAQTRLAPQDIAMKDSYGTNMSYRSVQSKVNAIISKFRSENIKPLSTIALLCEPSADAICGLLAIWAYGATCVPLDLCNPIPRLNAMIQECSPTSLLFHSKSRDSLAGIRLGDASSIDVGLEGAEDEEYEGSRSEFDCSIDPQSLALILYTSGSTGRPKGVGLTHLNLLNCISGMEQTLNLGKEVVLQQSSLGFDLAVAQIAVALTRSGTLVIASRAQRGDAIELSRLMRSEGVSFTFCVPSEYAILLRFGHRDLAHCRNWRLAISAGERLTAQLKREFCKLKSEVELVNAYGPTETTIISHLTKICYKPKQGMHEQETSTSEELLHVGRPLPNVLTYIVDEAGQLMPIGFPGEVYIGGLGVSPGYYRDQELTQGSFLPDVFIPNGENALEWHVHRLYRSGDRGRLLANGSLVPLGRVDGDQQIKLRGMRVDLESIESSIVSTSHGIVQEAIVVQRGEPAFLAGFVVFGDVKISSNSRLICQRILTELPEAVYMRPAVLIPLETLPRNANGKTDRVALQSAVIERDFGHSEVIADSAFTAFETTLMKLWRQLLFYDDITPLRISRSTDFFAAGGSSLLLVELQNLIHGEFQVLVPLKDLFISSSIEKMSIRIRDGVKSSISSHRIDWDTETAIPQAILDLSASIEQKPRIKAKRQGLRVGLTGAFGYLGGVILDELVAEPAIAKIDCLAIRPRPVGHIHNCSFSQVQSNKIKIHGGDLSKPLLGLSDSIFHELSDTLDAIVHNGADVSFLKDYAGLRAANVDSTKELIRMSMSRKIPIHYVSTTGIAQLLPQEAGEKSRILTPLPSSQLPHPRANVSAYIASKYVSERLLERACSQLCIPVCVYRPSNIVRTCPPGDVEVGRMEKDLLGALLSYSRAIGKVPILNRWSGDVDFVSLGNVAKTVVSKCLASIHDQPCFTTGAMRIVHLCGEHTAPINELSSLIQDREVGLDKIELDVWLCLAKAKGLSDAMGATIQHLSCEHLNLARIKEGEQVW</sequence>
<dbReference type="InterPro" id="IPR045851">
    <property type="entry name" value="AMP-bd_C_sf"/>
</dbReference>
<dbReference type="InterPro" id="IPR001242">
    <property type="entry name" value="Condensation_dom"/>
</dbReference>
<dbReference type="SMART" id="SM00822">
    <property type="entry name" value="PKS_KR"/>
    <property type="match status" value="1"/>
</dbReference>
<dbReference type="Gene3D" id="3.30.559.30">
    <property type="entry name" value="Nonribosomal peptide synthetase, condensation domain"/>
    <property type="match status" value="1"/>
</dbReference>
<dbReference type="Gene3D" id="3.30.559.10">
    <property type="entry name" value="Chloramphenicol acetyltransferase-like domain"/>
    <property type="match status" value="1"/>
</dbReference>
<dbReference type="PANTHER" id="PTHR45527">
    <property type="entry name" value="NONRIBOSOMAL PEPTIDE SYNTHETASE"/>
    <property type="match status" value="1"/>
</dbReference>
<protein>
    <submittedName>
        <fullName evidence="7">NRPS</fullName>
    </submittedName>
</protein>
<dbReference type="InterPro" id="IPR057326">
    <property type="entry name" value="KR_dom"/>
</dbReference>
<evidence type="ECO:0000256" key="5">
    <source>
        <dbReference type="SAM" id="MobiDB-lite"/>
    </source>
</evidence>
<dbReference type="InterPro" id="IPR013968">
    <property type="entry name" value="PKS_KR"/>
</dbReference>
<comment type="similarity">
    <text evidence="4">Belongs to the NRP synthetase family.</text>
</comment>
<keyword evidence="2" id="KW-0597">Phosphoprotein</keyword>
<dbReference type="PROSITE" id="PS00455">
    <property type="entry name" value="AMP_BINDING"/>
    <property type="match status" value="1"/>
</dbReference>
<dbReference type="Proteomes" id="UP001521785">
    <property type="component" value="Unassembled WGS sequence"/>
</dbReference>
<dbReference type="PROSITE" id="PS00012">
    <property type="entry name" value="PHOSPHOPANTETHEINE"/>
    <property type="match status" value="1"/>
</dbReference>
<organism evidence="7 8">
    <name type="scientific">Paraconiothyrium brasiliense</name>
    <dbReference type="NCBI Taxonomy" id="300254"/>
    <lineage>
        <taxon>Eukaryota</taxon>
        <taxon>Fungi</taxon>
        <taxon>Dikarya</taxon>
        <taxon>Ascomycota</taxon>
        <taxon>Pezizomycotina</taxon>
        <taxon>Dothideomycetes</taxon>
        <taxon>Pleosporomycetidae</taxon>
        <taxon>Pleosporales</taxon>
        <taxon>Massarineae</taxon>
        <taxon>Didymosphaeriaceae</taxon>
        <taxon>Paraconiothyrium</taxon>
    </lineage>
</organism>
<keyword evidence="1" id="KW-0596">Phosphopantetheine</keyword>
<dbReference type="Gene3D" id="3.40.50.12780">
    <property type="entry name" value="N-terminal domain of ligase-like"/>
    <property type="match status" value="1"/>
</dbReference>
<dbReference type="Gene3D" id="3.30.300.30">
    <property type="match status" value="1"/>
</dbReference>
<evidence type="ECO:0000256" key="1">
    <source>
        <dbReference type="ARBA" id="ARBA00022450"/>
    </source>
</evidence>
<evidence type="ECO:0000256" key="2">
    <source>
        <dbReference type="ARBA" id="ARBA00022553"/>
    </source>
</evidence>
<dbReference type="InterPro" id="IPR000873">
    <property type="entry name" value="AMP-dep_synth/lig_dom"/>
</dbReference>
<accession>A0ABR3S2E7</accession>
<dbReference type="InterPro" id="IPR006162">
    <property type="entry name" value="Ppantetheine_attach_site"/>
</dbReference>
<keyword evidence="3" id="KW-0436">Ligase</keyword>
<dbReference type="PANTHER" id="PTHR45527:SF1">
    <property type="entry name" value="FATTY ACID SYNTHASE"/>
    <property type="match status" value="1"/>
</dbReference>
<evidence type="ECO:0000259" key="6">
    <source>
        <dbReference type="PROSITE" id="PS50075"/>
    </source>
</evidence>
<dbReference type="SUPFAM" id="SSF47336">
    <property type="entry name" value="ACP-like"/>
    <property type="match status" value="2"/>
</dbReference>